<keyword evidence="11" id="KW-0808">Transferase</keyword>
<dbReference type="PANTHER" id="PTHR42914">
    <property type="entry name" value="7-CYANO-7-DEAZAGUANINE SYNTHASE"/>
    <property type="match status" value="1"/>
</dbReference>
<evidence type="ECO:0000256" key="1">
    <source>
        <dbReference type="ARBA" id="ARBA00005061"/>
    </source>
</evidence>
<name>A0A502FIN9_9PROT</name>
<dbReference type="InterPro" id="IPR014729">
    <property type="entry name" value="Rossmann-like_a/b/a_fold"/>
</dbReference>
<dbReference type="SUPFAM" id="SSF52402">
    <property type="entry name" value="Adenine nucleotide alpha hydrolases-like"/>
    <property type="match status" value="1"/>
</dbReference>
<evidence type="ECO:0000256" key="4">
    <source>
        <dbReference type="ARBA" id="ARBA00022741"/>
    </source>
</evidence>
<gene>
    <name evidence="11" type="ORF">EAH89_21460</name>
</gene>
<evidence type="ECO:0000256" key="2">
    <source>
        <dbReference type="ARBA" id="ARBA00022598"/>
    </source>
</evidence>
<dbReference type="InterPro" id="IPR018317">
    <property type="entry name" value="QueC"/>
</dbReference>
<keyword evidence="5" id="KW-0671">Queuosine biosynthesis</keyword>
<comment type="catalytic activity">
    <reaction evidence="10">
        <text>7-carboxy-7-carbaguanine + NH4(+) + 2 ATP = 7-cyano-7-carbaguanine + 2 AMP + 2 diphosphate + 2 H(+)</text>
        <dbReference type="Rhea" id="RHEA:27982"/>
        <dbReference type="ChEBI" id="CHEBI:15378"/>
        <dbReference type="ChEBI" id="CHEBI:28938"/>
        <dbReference type="ChEBI" id="CHEBI:30616"/>
        <dbReference type="ChEBI" id="CHEBI:33019"/>
        <dbReference type="ChEBI" id="CHEBI:45075"/>
        <dbReference type="ChEBI" id="CHEBI:61036"/>
        <dbReference type="ChEBI" id="CHEBI:456215"/>
        <dbReference type="EC" id="6.3.4.20"/>
    </reaction>
</comment>
<accession>A0A502FIN9</accession>
<comment type="similarity">
    <text evidence="8">Belongs to the QueC family.</text>
</comment>
<keyword evidence="4" id="KW-0547">Nucleotide-binding</keyword>
<evidence type="ECO:0000313" key="11">
    <source>
        <dbReference type="EMBL" id="TPG49281.1"/>
    </source>
</evidence>
<dbReference type="PANTHER" id="PTHR42914:SF1">
    <property type="entry name" value="7-CYANO-7-DEAZAGUANINE SYNTHASE"/>
    <property type="match status" value="1"/>
</dbReference>
<dbReference type="Gene3D" id="3.40.50.620">
    <property type="entry name" value="HUPs"/>
    <property type="match status" value="1"/>
</dbReference>
<keyword evidence="7" id="KW-0067">ATP-binding</keyword>
<dbReference type="Proteomes" id="UP000317078">
    <property type="component" value="Unassembled WGS sequence"/>
</dbReference>
<comment type="caution">
    <text evidence="11">The sequence shown here is derived from an EMBL/GenBank/DDBJ whole genome shotgun (WGS) entry which is preliminary data.</text>
</comment>
<dbReference type="AlphaFoldDB" id="A0A502FIN9"/>
<comment type="pathway">
    <text evidence="1">Purine metabolism; 7-cyano-7-deazaguanine biosynthesis.</text>
</comment>
<evidence type="ECO:0000256" key="6">
    <source>
        <dbReference type="ARBA" id="ARBA00022833"/>
    </source>
</evidence>
<keyword evidence="12" id="KW-1185">Reference proteome</keyword>
<reference evidence="11 12" key="1">
    <citation type="journal article" date="2019" name="Environ. Microbiol.">
        <title>Species interactions and distinct microbial communities in high Arctic permafrost affected cryosols are associated with the CH4 and CO2 gas fluxes.</title>
        <authorList>
            <person name="Altshuler I."/>
            <person name="Hamel J."/>
            <person name="Turney S."/>
            <person name="Magnuson E."/>
            <person name="Levesque R."/>
            <person name="Greer C."/>
            <person name="Whyte L.G."/>
        </authorList>
    </citation>
    <scope>NUCLEOTIDE SEQUENCE [LARGE SCALE GENOMIC DNA]</scope>
    <source>
        <strain evidence="11 12">S9.3B</strain>
    </source>
</reference>
<evidence type="ECO:0000256" key="3">
    <source>
        <dbReference type="ARBA" id="ARBA00022723"/>
    </source>
</evidence>
<dbReference type="EC" id="6.3.4.20" evidence="9"/>
<dbReference type="EMBL" id="RCZP01000029">
    <property type="protein sequence ID" value="TPG49281.1"/>
    <property type="molecule type" value="Genomic_DNA"/>
</dbReference>
<dbReference type="GO" id="GO:0046872">
    <property type="term" value="F:metal ion binding"/>
    <property type="evidence" value="ECO:0007669"/>
    <property type="project" value="UniProtKB-KW"/>
</dbReference>
<dbReference type="Pfam" id="PF06508">
    <property type="entry name" value="QueC"/>
    <property type="match status" value="2"/>
</dbReference>
<evidence type="ECO:0000256" key="5">
    <source>
        <dbReference type="ARBA" id="ARBA00022785"/>
    </source>
</evidence>
<organism evidence="11 12">
    <name type="scientific">Muricoccus nepalensis</name>
    <dbReference type="NCBI Taxonomy" id="1854500"/>
    <lineage>
        <taxon>Bacteria</taxon>
        <taxon>Pseudomonadati</taxon>
        <taxon>Pseudomonadota</taxon>
        <taxon>Alphaproteobacteria</taxon>
        <taxon>Acetobacterales</taxon>
        <taxon>Roseomonadaceae</taxon>
        <taxon>Muricoccus</taxon>
    </lineage>
</organism>
<dbReference type="GO" id="GO:0008616">
    <property type="term" value="P:tRNA queuosine(34) biosynthetic process"/>
    <property type="evidence" value="ECO:0007669"/>
    <property type="project" value="UniProtKB-KW"/>
</dbReference>
<sequence length="189" mass="19465">MSAPPTSAGTAIVLLSGGLDSAACAHLLQQAGHSVTGLFLSYGQQAAGPERYAAQKIARHLGISLCKLTLSSGSRFGAGELTGRNAMFVLAALFFGRIAGGSIVLGIHAGTPYYDCSPAFAGAMDRLVAEHTDGRVRVLTPLLDWSKADVLAYCRDASIPISKTYSCEAGAVPPCGTCASCRDRAILGC</sequence>
<evidence type="ECO:0000313" key="12">
    <source>
        <dbReference type="Proteomes" id="UP000317078"/>
    </source>
</evidence>
<keyword evidence="3" id="KW-0479">Metal-binding</keyword>
<evidence type="ECO:0000256" key="8">
    <source>
        <dbReference type="ARBA" id="ARBA00037993"/>
    </source>
</evidence>
<evidence type="ECO:0000256" key="9">
    <source>
        <dbReference type="ARBA" id="ARBA00039149"/>
    </source>
</evidence>
<proteinExistence type="inferred from homology"/>
<evidence type="ECO:0000256" key="10">
    <source>
        <dbReference type="ARBA" id="ARBA00047890"/>
    </source>
</evidence>
<keyword evidence="2" id="KW-0436">Ligase</keyword>
<keyword evidence="6" id="KW-0862">Zinc</keyword>
<dbReference type="OrthoDB" id="9789567at2"/>
<evidence type="ECO:0000256" key="7">
    <source>
        <dbReference type="ARBA" id="ARBA00022840"/>
    </source>
</evidence>
<dbReference type="GO" id="GO:0016740">
    <property type="term" value="F:transferase activity"/>
    <property type="evidence" value="ECO:0007669"/>
    <property type="project" value="UniProtKB-KW"/>
</dbReference>
<protein>
    <recommendedName>
        <fullName evidence="9">7-cyano-7-deazaguanine synthase</fullName>
        <ecNumber evidence="9">6.3.4.20</ecNumber>
    </recommendedName>
</protein>
<dbReference type="GO" id="GO:0016874">
    <property type="term" value="F:ligase activity"/>
    <property type="evidence" value="ECO:0007669"/>
    <property type="project" value="UniProtKB-KW"/>
</dbReference>
<dbReference type="GO" id="GO:0005524">
    <property type="term" value="F:ATP binding"/>
    <property type="evidence" value="ECO:0007669"/>
    <property type="project" value="UniProtKB-KW"/>
</dbReference>